<dbReference type="Gene3D" id="3.40.50.450">
    <property type="match status" value="1"/>
</dbReference>
<accession>A0ABW5FJ47</accession>
<dbReference type="EMBL" id="JBHUKY010000081">
    <property type="protein sequence ID" value="MFD2414177.1"/>
    <property type="molecule type" value="Genomic_DNA"/>
</dbReference>
<reference evidence="2" key="1">
    <citation type="journal article" date="2019" name="Int. J. Syst. Evol. Microbiol.">
        <title>The Global Catalogue of Microorganisms (GCM) 10K type strain sequencing project: providing services to taxonomists for standard genome sequencing and annotation.</title>
        <authorList>
            <consortium name="The Broad Institute Genomics Platform"/>
            <consortium name="The Broad Institute Genome Sequencing Center for Infectious Disease"/>
            <person name="Wu L."/>
            <person name="Ma J."/>
        </authorList>
    </citation>
    <scope>NUCLEOTIDE SEQUENCE [LARGE SCALE GENOMIC DNA]</scope>
    <source>
        <strain evidence="2">CCM 8725</strain>
    </source>
</reference>
<proteinExistence type="predicted"/>
<comment type="caution">
    <text evidence="1">The sequence shown here is derived from an EMBL/GenBank/DDBJ whole genome shotgun (WGS) entry which is preliminary data.</text>
</comment>
<protein>
    <recommendedName>
        <fullName evidence="3">Nucleoside 2-deoxyribosyltransferase</fullName>
    </recommendedName>
</protein>
<dbReference type="Proteomes" id="UP001597448">
    <property type="component" value="Unassembled WGS sequence"/>
</dbReference>
<name>A0ABW5FJ47_9BACL</name>
<evidence type="ECO:0000313" key="1">
    <source>
        <dbReference type="EMBL" id="MFD2414177.1"/>
    </source>
</evidence>
<sequence length="294" mass="33094">MQKKHCAFCDQIVPITADGEYDQYIDCSCSPGGSYSLLRDSYESILALSFQQKRDMLHLISGYIREKTDCGEKVILAFSDLEDIVDAPGIPVTAEDKGDRLLHYLHRHCDVPGEPVVIHPLSRSYNLTYSPNLQELVYIIDRLQNEDLLIREGMNFTLTPLGWEEAVATAGGRTLQKCTVLLPDNEKLQAEWQDKLWSKIEQFGYSPRLLASKNEAANSLESVADSKLVVADLTGQSAEVYLAAGYALGLNIPVIWTVRSDEADKLRIHLQEIRPLVWDTAEELMVLLQQKLLK</sequence>
<keyword evidence="2" id="KW-1185">Reference proteome</keyword>
<evidence type="ECO:0000313" key="2">
    <source>
        <dbReference type="Proteomes" id="UP001597448"/>
    </source>
</evidence>
<gene>
    <name evidence="1" type="ORF">ACFSX3_30410</name>
</gene>
<organism evidence="1 2">
    <name type="scientific">Paenibacillus rhizoplanae</name>
    <dbReference type="NCBI Taxonomy" id="1917181"/>
    <lineage>
        <taxon>Bacteria</taxon>
        <taxon>Bacillati</taxon>
        <taxon>Bacillota</taxon>
        <taxon>Bacilli</taxon>
        <taxon>Bacillales</taxon>
        <taxon>Paenibacillaceae</taxon>
        <taxon>Paenibacillus</taxon>
    </lineage>
</organism>
<evidence type="ECO:0008006" key="3">
    <source>
        <dbReference type="Google" id="ProtNLM"/>
    </source>
</evidence>
<dbReference type="RefSeq" id="WP_209994084.1">
    <property type="nucleotide sequence ID" value="NZ_JBHSVQ010000001.1"/>
</dbReference>